<keyword evidence="2" id="KW-1185">Reference proteome</keyword>
<dbReference type="Proteomes" id="UP000008909">
    <property type="component" value="Unassembled WGS sequence"/>
</dbReference>
<dbReference type="AlphaFoldDB" id="G7YEZ7"/>
<name>G7YEZ7_CLOSI</name>
<organism evidence="1 2">
    <name type="scientific">Clonorchis sinensis</name>
    <name type="common">Chinese liver fluke</name>
    <dbReference type="NCBI Taxonomy" id="79923"/>
    <lineage>
        <taxon>Eukaryota</taxon>
        <taxon>Metazoa</taxon>
        <taxon>Spiralia</taxon>
        <taxon>Lophotrochozoa</taxon>
        <taxon>Platyhelminthes</taxon>
        <taxon>Trematoda</taxon>
        <taxon>Digenea</taxon>
        <taxon>Opisthorchiida</taxon>
        <taxon>Opisthorchiata</taxon>
        <taxon>Opisthorchiidae</taxon>
        <taxon>Clonorchis</taxon>
    </lineage>
</organism>
<protein>
    <submittedName>
        <fullName evidence="1">Uncharacterized protein</fullName>
    </submittedName>
</protein>
<reference key="2">
    <citation type="submission" date="2011-10" db="EMBL/GenBank/DDBJ databases">
        <title>The genome and transcriptome sequence of Clonorchis sinensis provide insights into the carcinogenic liver fluke.</title>
        <authorList>
            <person name="Wang X."/>
            <person name="Huang Y."/>
            <person name="Chen W."/>
            <person name="Liu H."/>
            <person name="Guo L."/>
            <person name="Chen Y."/>
            <person name="Luo F."/>
            <person name="Zhou W."/>
            <person name="Sun J."/>
            <person name="Mao Q."/>
            <person name="Liang P."/>
            <person name="Zhou C."/>
            <person name="Tian Y."/>
            <person name="Men J."/>
            <person name="Lv X."/>
            <person name="Huang L."/>
            <person name="Zhou J."/>
            <person name="Hu Y."/>
            <person name="Li R."/>
            <person name="Zhang F."/>
            <person name="Lei H."/>
            <person name="Li X."/>
            <person name="Hu X."/>
            <person name="Liang C."/>
            <person name="Xu J."/>
            <person name="Wu Z."/>
            <person name="Yu X."/>
        </authorList>
    </citation>
    <scope>NUCLEOTIDE SEQUENCE</scope>
    <source>
        <strain>Henan</strain>
    </source>
</reference>
<reference evidence="1" key="1">
    <citation type="journal article" date="2011" name="Genome Biol.">
        <title>The draft genome of the carcinogenic human liver fluke Clonorchis sinensis.</title>
        <authorList>
            <person name="Wang X."/>
            <person name="Chen W."/>
            <person name="Huang Y."/>
            <person name="Sun J."/>
            <person name="Men J."/>
            <person name="Liu H."/>
            <person name="Luo F."/>
            <person name="Guo L."/>
            <person name="Lv X."/>
            <person name="Deng C."/>
            <person name="Zhou C."/>
            <person name="Fan Y."/>
            <person name="Li X."/>
            <person name="Huang L."/>
            <person name="Hu Y."/>
            <person name="Liang C."/>
            <person name="Hu X."/>
            <person name="Xu J."/>
            <person name="Yu X."/>
        </authorList>
    </citation>
    <scope>NUCLEOTIDE SEQUENCE [LARGE SCALE GENOMIC DNA]</scope>
    <source>
        <strain evidence="1">Henan</strain>
    </source>
</reference>
<gene>
    <name evidence="1" type="ORF">CLF_106342</name>
</gene>
<sequence length="246" mass="27823">MNTGDSSYTNQEVVYVKAKFIYCDLRVESVLGVDVTQYPYRTFVNSKCSTTCPFTFRGKSRSVWDNSRPLNNDANCHEPLSNSVKKIVGLDGDRFPRNILAKLPQNKWCPFVFNLIDRILRWTLEDLRNPGFFVRTLSTWSTQTTSSSSLEAKAKYKHCLAKSARHPAPTSSGISAAIFKPRLPVYRADFNVRTLRQTERQAPVALTLNSFGIDVYCVSETRTQGASTVVELTVPSLSTRYRLRTS</sequence>
<dbReference type="EMBL" id="DF143165">
    <property type="protein sequence ID" value="GAA51530.1"/>
    <property type="molecule type" value="Genomic_DNA"/>
</dbReference>
<evidence type="ECO:0000313" key="1">
    <source>
        <dbReference type="EMBL" id="GAA51530.1"/>
    </source>
</evidence>
<proteinExistence type="predicted"/>
<feature type="non-terminal residue" evidence="1">
    <location>
        <position position="246"/>
    </location>
</feature>
<accession>G7YEZ7</accession>
<evidence type="ECO:0000313" key="2">
    <source>
        <dbReference type="Proteomes" id="UP000008909"/>
    </source>
</evidence>